<dbReference type="AlphaFoldDB" id="A0AAE1AAV7"/>
<name>A0AAE1AAV7_9GAST</name>
<organism evidence="1 2">
    <name type="scientific">Elysia crispata</name>
    <name type="common">lettuce slug</name>
    <dbReference type="NCBI Taxonomy" id="231223"/>
    <lineage>
        <taxon>Eukaryota</taxon>
        <taxon>Metazoa</taxon>
        <taxon>Spiralia</taxon>
        <taxon>Lophotrochozoa</taxon>
        <taxon>Mollusca</taxon>
        <taxon>Gastropoda</taxon>
        <taxon>Heterobranchia</taxon>
        <taxon>Euthyneura</taxon>
        <taxon>Panpulmonata</taxon>
        <taxon>Sacoglossa</taxon>
        <taxon>Placobranchoidea</taxon>
        <taxon>Plakobranchidae</taxon>
        <taxon>Elysia</taxon>
    </lineage>
</organism>
<dbReference type="EMBL" id="JAWDGP010002235">
    <property type="protein sequence ID" value="KAK3784520.1"/>
    <property type="molecule type" value="Genomic_DNA"/>
</dbReference>
<dbReference type="Proteomes" id="UP001283361">
    <property type="component" value="Unassembled WGS sequence"/>
</dbReference>
<feature type="non-terminal residue" evidence="1">
    <location>
        <position position="85"/>
    </location>
</feature>
<gene>
    <name evidence="1" type="ORF">RRG08_000523</name>
</gene>
<reference evidence="1" key="1">
    <citation type="journal article" date="2023" name="G3 (Bethesda)">
        <title>A reference genome for the long-term kleptoplast-retaining sea slug Elysia crispata morphotype clarki.</title>
        <authorList>
            <person name="Eastman K.E."/>
            <person name="Pendleton A.L."/>
            <person name="Shaikh M.A."/>
            <person name="Suttiyut T."/>
            <person name="Ogas R."/>
            <person name="Tomko P."/>
            <person name="Gavelis G."/>
            <person name="Widhalm J.R."/>
            <person name="Wisecaver J.H."/>
        </authorList>
    </citation>
    <scope>NUCLEOTIDE SEQUENCE</scope>
    <source>
        <strain evidence="1">ECLA1</strain>
    </source>
</reference>
<evidence type="ECO:0000313" key="2">
    <source>
        <dbReference type="Proteomes" id="UP001283361"/>
    </source>
</evidence>
<sequence length="85" mass="9849">RSQVPEGGAFNRSDHVTRDTSKVLNRVLRPETRGMETLSWSLLGHERVKRGLRSVLLIRFIFARQTESDEQLQQSDVKACFSTRY</sequence>
<comment type="caution">
    <text evidence="1">The sequence shown here is derived from an EMBL/GenBank/DDBJ whole genome shotgun (WGS) entry which is preliminary data.</text>
</comment>
<protein>
    <submittedName>
        <fullName evidence="1">Uncharacterized protein</fullName>
    </submittedName>
</protein>
<accession>A0AAE1AAV7</accession>
<keyword evidence="2" id="KW-1185">Reference proteome</keyword>
<evidence type="ECO:0000313" key="1">
    <source>
        <dbReference type="EMBL" id="KAK3784520.1"/>
    </source>
</evidence>
<proteinExistence type="predicted"/>